<gene>
    <name evidence="1" type="ORF">EVG20_g1289</name>
</gene>
<organism evidence="1 2">
    <name type="scientific">Dentipellis fragilis</name>
    <dbReference type="NCBI Taxonomy" id="205917"/>
    <lineage>
        <taxon>Eukaryota</taxon>
        <taxon>Fungi</taxon>
        <taxon>Dikarya</taxon>
        <taxon>Basidiomycota</taxon>
        <taxon>Agaricomycotina</taxon>
        <taxon>Agaricomycetes</taxon>
        <taxon>Russulales</taxon>
        <taxon>Hericiaceae</taxon>
        <taxon>Dentipellis</taxon>
    </lineage>
</organism>
<protein>
    <submittedName>
        <fullName evidence="1">Uncharacterized protein</fullName>
    </submittedName>
</protein>
<evidence type="ECO:0000313" key="1">
    <source>
        <dbReference type="EMBL" id="TFY71722.1"/>
    </source>
</evidence>
<reference evidence="1 2" key="1">
    <citation type="submission" date="2019-02" db="EMBL/GenBank/DDBJ databases">
        <title>Genome sequencing of the rare red list fungi Dentipellis fragilis.</title>
        <authorList>
            <person name="Buettner E."/>
            <person name="Kellner H."/>
        </authorList>
    </citation>
    <scope>NUCLEOTIDE SEQUENCE [LARGE SCALE GENOMIC DNA]</scope>
    <source>
        <strain evidence="1 2">DSM 105465</strain>
    </source>
</reference>
<proteinExistence type="predicted"/>
<dbReference type="SUPFAM" id="SSF52047">
    <property type="entry name" value="RNI-like"/>
    <property type="match status" value="1"/>
</dbReference>
<evidence type="ECO:0000313" key="2">
    <source>
        <dbReference type="Proteomes" id="UP000298327"/>
    </source>
</evidence>
<dbReference type="OrthoDB" id="2754773at2759"/>
<name>A0A4Y9ZAY6_9AGAM</name>
<dbReference type="EMBL" id="SEOQ01000039">
    <property type="protein sequence ID" value="TFY71722.1"/>
    <property type="molecule type" value="Genomic_DNA"/>
</dbReference>
<sequence length="574" mass="65801">MPYGVRVRDFWDAVARRRFKSIEDRNPLSDHTPTDSKVDKFDEDIGAIDRMRHLFVRRRNANLPSCRIPGELLARIFWFVPPEEMSFKRRPVFAPAPVSPSYIRYLQETKLPVTESIMKITWVCSRWRSVALSHGSLWANIDLEWLSSAIVPIILSCSAEHALEIKAWHSGSRKLLDSESLFAPVDWSRLQSLDIDCTAPELANLSQSHHLSSLRSLTARDTCNTYMKLFTSSHRITFPGLTTLILWNFQLSWEGFPQLDHLTCLELRAPDAGRFQYNPHLTYANFETMVDILRRHPHLQRLKLIHIFLHDHNDMALGGGSAGHADTSISLPHLTEVHFAGEDDKYAHLLGMLEISHPESISVDTIPHSVYAVESLFAACSALVKDPHRCVFISGYSSTLDLWNEDHSDRDAPTIHIYLKDHTISPCARAALINMVHRYFLLSGVVNLSAIMHNIGEQDAIFDFLSDMRSLTHLTVRGDAVAVALKAMLYTNRDNSSEAVERRHHFHHLRRFELDLEMSKDQVTPELLAQALRQRHESGARLQELHVHVYYDLSEEQKTTIQRYVDEPVNFEKD</sequence>
<accession>A0A4Y9ZAY6</accession>
<dbReference type="Gene3D" id="1.20.1280.50">
    <property type="match status" value="1"/>
</dbReference>
<dbReference type="Proteomes" id="UP000298327">
    <property type="component" value="Unassembled WGS sequence"/>
</dbReference>
<comment type="caution">
    <text evidence="1">The sequence shown here is derived from an EMBL/GenBank/DDBJ whole genome shotgun (WGS) entry which is preliminary data.</text>
</comment>
<keyword evidence="2" id="KW-1185">Reference proteome</keyword>
<dbReference type="AlphaFoldDB" id="A0A4Y9ZAY6"/>